<feature type="region of interest" description="Disordered" evidence="1">
    <location>
        <begin position="805"/>
        <end position="825"/>
    </location>
</feature>
<organism evidence="3 4">
    <name type="scientific">Nemorincola caseinilytica</name>
    <dbReference type="NCBI Taxonomy" id="2054315"/>
    <lineage>
        <taxon>Bacteria</taxon>
        <taxon>Pseudomonadati</taxon>
        <taxon>Bacteroidota</taxon>
        <taxon>Chitinophagia</taxon>
        <taxon>Chitinophagales</taxon>
        <taxon>Chitinophagaceae</taxon>
        <taxon>Nemorincola</taxon>
    </lineage>
</organism>
<dbReference type="Proteomes" id="UP001500067">
    <property type="component" value="Unassembled WGS sequence"/>
</dbReference>
<dbReference type="PANTHER" id="PTHR40980:SF4">
    <property type="entry name" value="TONB-DEPENDENT RECEPTOR-LIKE BETA-BARREL DOMAIN-CONTAINING PROTEIN"/>
    <property type="match status" value="1"/>
</dbReference>
<comment type="caution">
    <text evidence="3">The sequence shown here is derived from an EMBL/GenBank/DDBJ whole genome shotgun (WGS) entry which is preliminary data.</text>
</comment>
<dbReference type="InterPro" id="IPR037066">
    <property type="entry name" value="Plug_dom_sf"/>
</dbReference>
<feature type="domain" description="Outer membrane protein beta-barrel" evidence="2">
    <location>
        <begin position="387"/>
        <end position="796"/>
    </location>
</feature>
<dbReference type="Pfam" id="PF14905">
    <property type="entry name" value="OMP_b-brl_3"/>
    <property type="match status" value="1"/>
</dbReference>
<dbReference type="PANTHER" id="PTHR40980">
    <property type="entry name" value="PLUG DOMAIN-CONTAINING PROTEIN"/>
    <property type="match status" value="1"/>
</dbReference>
<keyword evidence="4" id="KW-1185">Reference proteome</keyword>
<sequence length="825" mass="91788">MVNSNIMYTLIRTLFPALIIIGLSAAVSRAGSVSGKITNEAGQPVSLASVLLLRATDSVLAKTELTDEKGEYHLTLIADGSYILRVNMMGYEEYASAPITIGSSDVPMPDIKLHTRATELKEVAVRTQKPFVEVRADKLVVNVEGSIVSTGSTALEVLARSPGVTVDNNDNISLKGKQGVNVMINGKIQPISGQDLANMLKSMSSNAIESIELISNPSAKYDAAGTAGIINIKLKRDKKIGLNGSVNGTYGQGIYGKTNWGFNMNYRNKKVNLFANYNGSYREGFNHLTLDRNFFEGGQFASAYIQDNNYLYKIGSNSGNIGMDYSLSAKTTIGCAFNGDQTDFLREGYNYSLVKDADRPDMPRHFITENRAPNIWGSRTANLNLRHTFDSGGKSLTVDADYAAYPSSGTQDFTTTYYNDVAGDTRPIAAPVILNGDLRGMTQIRSGKVDHTRTLPGKINMEVGAKTSFVTSDNDLRFYDLSSGKRVEDAGRTNHFVYNENINAGYVNLSKEYDKWSTQLGLRTEQTIADGHATTLKGDSTFTRRYMQLFPSFAVQRHLNKKNDLGVTLSRRIERPNYDQLNPSAYYLDPTTFKQGYPYLIPALSYSAELSWVHDQKFITNLNYTRTAHPITEVIQPSPTEARVTIQTQKNLKSMQYFGVNGSYQVKVTRWWNNTTNANVYYAHYTGDIAGTNLSAGRVTFDANSSNSFLLPKDWSAEVSGFYQAPQLYGYMSLRPTWMLNVGIQKNLLEKRATLRLNATDIFWRGYPRATSTYVDYRESFVAQRDTRQVTMSFTYRFGKRTVPPTMRHRGGAEDEKRRAGNATG</sequence>
<gene>
    <name evidence="3" type="ORF">GCM10023093_13840</name>
</gene>
<reference evidence="4" key="1">
    <citation type="journal article" date="2019" name="Int. J. Syst. Evol. Microbiol.">
        <title>The Global Catalogue of Microorganisms (GCM) 10K type strain sequencing project: providing services to taxonomists for standard genome sequencing and annotation.</title>
        <authorList>
            <consortium name="The Broad Institute Genomics Platform"/>
            <consortium name="The Broad Institute Genome Sequencing Center for Infectious Disease"/>
            <person name="Wu L."/>
            <person name="Ma J."/>
        </authorList>
    </citation>
    <scope>NUCLEOTIDE SEQUENCE [LARGE SCALE GENOMIC DNA]</scope>
    <source>
        <strain evidence="4">JCM 32105</strain>
    </source>
</reference>
<dbReference type="EMBL" id="BAABFA010000009">
    <property type="protein sequence ID" value="GAA4464140.1"/>
    <property type="molecule type" value="Genomic_DNA"/>
</dbReference>
<dbReference type="InterPro" id="IPR041700">
    <property type="entry name" value="OMP_b-brl_3"/>
</dbReference>
<dbReference type="SUPFAM" id="SSF49464">
    <property type="entry name" value="Carboxypeptidase regulatory domain-like"/>
    <property type="match status" value="1"/>
</dbReference>
<dbReference type="SUPFAM" id="SSF56935">
    <property type="entry name" value="Porins"/>
    <property type="match status" value="1"/>
</dbReference>
<dbReference type="InterPro" id="IPR008969">
    <property type="entry name" value="CarboxyPept-like_regulatory"/>
</dbReference>
<evidence type="ECO:0000313" key="3">
    <source>
        <dbReference type="EMBL" id="GAA4464140.1"/>
    </source>
</evidence>
<evidence type="ECO:0000313" key="4">
    <source>
        <dbReference type="Proteomes" id="UP001500067"/>
    </source>
</evidence>
<dbReference type="Pfam" id="PF13620">
    <property type="entry name" value="CarboxypepD_reg"/>
    <property type="match status" value="1"/>
</dbReference>
<evidence type="ECO:0000259" key="2">
    <source>
        <dbReference type="Pfam" id="PF14905"/>
    </source>
</evidence>
<protein>
    <submittedName>
        <fullName evidence="3">Outer membrane beta-barrel family protein</fullName>
    </submittedName>
</protein>
<dbReference type="Gene3D" id="2.170.130.10">
    <property type="entry name" value="TonB-dependent receptor, plug domain"/>
    <property type="match status" value="1"/>
</dbReference>
<dbReference type="Gene3D" id="2.60.40.1120">
    <property type="entry name" value="Carboxypeptidase-like, regulatory domain"/>
    <property type="match status" value="1"/>
</dbReference>
<evidence type="ECO:0000256" key="1">
    <source>
        <dbReference type="SAM" id="MobiDB-lite"/>
    </source>
</evidence>
<name>A0ABP8NDS1_9BACT</name>
<accession>A0ABP8NDS1</accession>
<proteinExistence type="predicted"/>